<keyword evidence="5 6" id="KW-0472">Membrane</keyword>
<keyword evidence="4 6" id="KW-1133">Transmembrane helix</keyword>
<proteinExistence type="predicted"/>
<gene>
    <name evidence="7" type="ORF">SAMN04488090_1982</name>
</gene>
<accession>A0A1G9NGJ7</accession>
<dbReference type="PANTHER" id="PTHR30294">
    <property type="entry name" value="MEMBRANE COMPONENT OF ABC TRANSPORTER YHHJ-RELATED"/>
    <property type="match status" value="1"/>
</dbReference>
<dbReference type="PANTHER" id="PTHR30294:SF29">
    <property type="entry name" value="MULTIDRUG ABC TRANSPORTER PERMEASE YBHS-RELATED"/>
    <property type="match status" value="1"/>
</dbReference>
<feature type="transmembrane region" description="Helical" evidence="6">
    <location>
        <begin position="138"/>
        <end position="157"/>
    </location>
</feature>
<dbReference type="NCBIfam" id="TIGR03518">
    <property type="entry name" value="ABC_perm_GldF"/>
    <property type="match status" value="1"/>
</dbReference>
<keyword evidence="3 6" id="KW-0812">Transmembrane</keyword>
<evidence type="ECO:0000256" key="3">
    <source>
        <dbReference type="ARBA" id="ARBA00022692"/>
    </source>
</evidence>
<comment type="subcellular location">
    <subcellularLocation>
        <location evidence="1">Cell membrane</location>
        <topology evidence="1">Multi-pass membrane protein</topology>
    </subcellularLocation>
</comment>
<feature type="transmembrane region" description="Helical" evidence="6">
    <location>
        <begin position="55"/>
        <end position="73"/>
    </location>
</feature>
<feature type="transmembrane region" description="Helical" evidence="6">
    <location>
        <begin position="164"/>
        <end position="187"/>
    </location>
</feature>
<feature type="transmembrane region" description="Helical" evidence="6">
    <location>
        <begin position="94"/>
        <end position="118"/>
    </location>
</feature>
<evidence type="ECO:0000256" key="4">
    <source>
        <dbReference type="ARBA" id="ARBA00022989"/>
    </source>
</evidence>
<dbReference type="RefSeq" id="WP_093201084.1">
    <property type="nucleotide sequence ID" value="NZ_FNGS01000003.1"/>
</dbReference>
<dbReference type="Proteomes" id="UP000198901">
    <property type="component" value="Unassembled WGS sequence"/>
</dbReference>
<keyword evidence="8" id="KW-1185">Reference proteome</keyword>
<evidence type="ECO:0000256" key="2">
    <source>
        <dbReference type="ARBA" id="ARBA00022475"/>
    </source>
</evidence>
<evidence type="ECO:0000256" key="6">
    <source>
        <dbReference type="SAM" id="Phobius"/>
    </source>
</evidence>
<dbReference type="Pfam" id="PF12679">
    <property type="entry name" value="ABC2_membrane_2"/>
    <property type="match status" value="1"/>
</dbReference>
<protein>
    <submittedName>
        <fullName evidence="7">ABC-2 type transport system permease protein</fullName>
    </submittedName>
</protein>
<dbReference type="GO" id="GO:0005886">
    <property type="term" value="C:plasma membrane"/>
    <property type="evidence" value="ECO:0007669"/>
    <property type="project" value="UniProtKB-SubCell"/>
</dbReference>
<dbReference type="STRING" id="563176.SAMN04488090_1982"/>
<keyword evidence="2" id="KW-1003">Cell membrane</keyword>
<dbReference type="InterPro" id="IPR051449">
    <property type="entry name" value="ABC-2_transporter_component"/>
</dbReference>
<dbReference type="EMBL" id="FNGS01000003">
    <property type="protein sequence ID" value="SDL85005.1"/>
    <property type="molecule type" value="Genomic_DNA"/>
</dbReference>
<dbReference type="AlphaFoldDB" id="A0A1G9NGJ7"/>
<name>A0A1G9NGJ7_9BACT</name>
<dbReference type="GO" id="GO:0140359">
    <property type="term" value="F:ABC-type transporter activity"/>
    <property type="evidence" value="ECO:0007669"/>
    <property type="project" value="InterPro"/>
</dbReference>
<evidence type="ECO:0000313" key="8">
    <source>
        <dbReference type="Proteomes" id="UP000198901"/>
    </source>
</evidence>
<evidence type="ECO:0000256" key="1">
    <source>
        <dbReference type="ARBA" id="ARBA00004651"/>
    </source>
</evidence>
<feature type="transmembrane region" description="Helical" evidence="6">
    <location>
        <begin position="219"/>
        <end position="237"/>
    </location>
</feature>
<feature type="transmembrane region" description="Helical" evidence="6">
    <location>
        <begin position="12"/>
        <end position="35"/>
    </location>
</feature>
<dbReference type="InterPro" id="IPR019860">
    <property type="entry name" value="Motility-assoc_ABC_perm_GldF"/>
</dbReference>
<organism evidence="7 8">
    <name type="scientific">Siphonobacter aquaeclarae</name>
    <dbReference type="NCBI Taxonomy" id="563176"/>
    <lineage>
        <taxon>Bacteria</taxon>
        <taxon>Pseudomonadati</taxon>
        <taxon>Bacteroidota</taxon>
        <taxon>Cytophagia</taxon>
        <taxon>Cytophagales</taxon>
        <taxon>Cytophagaceae</taxon>
        <taxon>Siphonobacter</taxon>
    </lineage>
</organism>
<reference evidence="7 8" key="1">
    <citation type="submission" date="2016-10" db="EMBL/GenBank/DDBJ databases">
        <authorList>
            <person name="de Groot N.N."/>
        </authorList>
    </citation>
    <scope>NUCLEOTIDE SEQUENCE [LARGE SCALE GENOMIC DNA]</scope>
    <source>
        <strain evidence="7 8">DSM 21668</strain>
    </source>
</reference>
<evidence type="ECO:0000313" key="7">
    <source>
        <dbReference type="EMBL" id="SDL85005.1"/>
    </source>
</evidence>
<dbReference type="OrthoDB" id="9794512at2"/>
<sequence length="241" mass="26791">MFAIFRKEVHSFLSSLVGYVVMAVFLTAMGLLVWLFPDTSVLDAGYADMASFFRLAPYVFLFLVPAITMRLIAEERKSGTLELLLTKPLTEWQVIGGKFLAACFLLLISLLPTLLYYFSVYRLGNPPGNIDSASVQGSYLGLFLLGCVFAAIGVYTSSLTDNQIVAFLLGVFVCFLLYVGFSSIAGLEWWEGAAYWLEWLGLDTQYNALGRGLIDSRNLVYFISLILLALAGTYARLRKRS</sequence>
<evidence type="ECO:0000256" key="5">
    <source>
        <dbReference type="ARBA" id="ARBA00023136"/>
    </source>
</evidence>